<dbReference type="AlphaFoldDB" id="A0A0E9RHA0"/>
<name>A0A0E9RHA0_ANGAN</name>
<dbReference type="EMBL" id="GBXM01080108">
    <property type="protein sequence ID" value="JAH28469.1"/>
    <property type="molecule type" value="Transcribed_RNA"/>
</dbReference>
<protein>
    <submittedName>
        <fullName evidence="1">Uncharacterized protein</fullName>
    </submittedName>
</protein>
<proteinExistence type="predicted"/>
<sequence length="33" mass="3803">MYMMTFGFIFVGVGILPRAQFKGIVQFLISSRF</sequence>
<evidence type="ECO:0000313" key="1">
    <source>
        <dbReference type="EMBL" id="JAH28469.1"/>
    </source>
</evidence>
<reference evidence="1" key="2">
    <citation type="journal article" date="2015" name="Fish Shellfish Immunol.">
        <title>Early steps in the European eel (Anguilla anguilla)-Vibrio vulnificus interaction in the gills: Role of the RtxA13 toxin.</title>
        <authorList>
            <person name="Callol A."/>
            <person name="Pajuelo D."/>
            <person name="Ebbesson L."/>
            <person name="Teles M."/>
            <person name="MacKenzie S."/>
            <person name="Amaro C."/>
        </authorList>
    </citation>
    <scope>NUCLEOTIDE SEQUENCE</scope>
</reference>
<reference evidence="1" key="1">
    <citation type="submission" date="2014-11" db="EMBL/GenBank/DDBJ databases">
        <authorList>
            <person name="Amaro Gonzalez C."/>
        </authorList>
    </citation>
    <scope>NUCLEOTIDE SEQUENCE</scope>
</reference>
<organism evidence="1">
    <name type="scientific">Anguilla anguilla</name>
    <name type="common">European freshwater eel</name>
    <name type="synonym">Muraena anguilla</name>
    <dbReference type="NCBI Taxonomy" id="7936"/>
    <lineage>
        <taxon>Eukaryota</taxon>
        <taxon>Metazoa</taxon>
        <taxon>Chordata</taxon>
        <taxon>Craniata</taxon>
        <taxon>Vertebrata</taxon>
        <taxon>Euteleostomi</taxon>
        <taxon>Actinopterygii</taxon>
        <taxon>Neopterygii</taxon>
        <taxon>Teleostei</taxon>
        <taxon>Anguilliformes</taxon>
        <taxon>Anguillidae</taxon>
        <taxon>Anguilla</taxon>
    </lineage>
</organism>
<accession>A0A0E9RHA0</accession>